<dbReference type="EMBL" id="GL379806">
    <property type="protein sequence ID" value="EGT40946.1"/>
    <property type="molecule type" value="Genomic_DNA"/>
</dbReference>
<dbReference type="InterPro" id="IPR013083">
    <property type="entry name" value="Znf_RING/FYVE/PHD"/>
</dbReference>
<dbReference type="PROSITE" id="PS00518">
    <property type="entry name" value="ZF_RING_1"/>
    <property type="match status" value="1"/>
</dbReference>
<dbReference type="PROSITE" id="PS50089">
    <property type="entry name" value="ZF_RING_2"/>
    <property type="match status" value="1"/>
</dbReference>
<feature type="domain" description="RING-type" evidence="5">
    <location>
        <begin position="100"/>
        <end position="144"/>
    </location>
</feature>
<dbReference type="eggNOG" id="KOG2164">
    <property type="taxonomic scope" value="Eukaryota"/>
</dbReference>
<dbReference type="GO" id="GO:0061630">
    <property type="term" value="F:ubiquitin protein ligase activity"/>
    <property type="evidence" value="ECO:0007669"/>
    <property type="project" value="InterPro"/>
</dbReference>
<protein>
    <recommendedName>
        <fullName evidence="5">RING-type domain-containing protein</fullName>
    </recommendedName>
</protein>
<evidence type="ECO:0000256" key="3">
    <source>
        <dbReference type="ARBA" id="ARBA00022833"/>
    </source>
</evidence>
<dbReference type="GO" id="GO:0008270">
    <property type="term" value="F:zinc ion binding"/>
    <property type="evidence" value="ECO:0007669"/>
    <property type="project" value="UniProtKB-KW"/>
</dbReference>
<name>G0MQB5_CAEBE</name>
<keyword evidence="7" id="KW-1185">Reference proteome</keyword>
<keyword evidence="1" id="KW-0479">Metal-binding</keyword>
<dbReference type="SUPFAM" id="SSF57850">
    <property type="entry name" value="RING/U-box"/>
    <property type="match status" value="1"/>
</dbReference>
<dbReference type="AlphaFoldDB" id="G0MQB5"/>
<dbReference type="InParanoid" id="G0MQB5"/>
<dbReference type="PANTHER" id="PTHR22894:SF5">
    <property type="entry name" value="RING-TYPE DOMAIN-CONTAINING PROTEIN"/>
    <property type="match status" value="1"/>
</dbReference>
<dbReference type="Proteomes" id="UP000008068">
    <property type="component" value="Unassembled WGS sequence"/>
</dbReference>
<reference evidence="7" key="1">
    <citation type="submission" date="2011-07" db="EMBL/GenBank/DDBJ databases">
        <authorList>
            <consortium name="Caenorhabditis brenneri Sequencing and Analysis Consortium"/>
            <person name="Wilson R.K."/>
        </authorList>
    </citation>
    <scope>NUCLEOTIDE SEQUENCE [LARGE SCALE GENOMIC DNA]</scope>
    <source>
        <strain evidence="7">PB2801</strain>
    </source>
</reference>
<dbReference type="Pfam" id="PF00097">
    <property type="entry name" value="zf-C3HC4"/>
    <property type="match status" value="1"/>
</dbReference>
<dbReference type="InterPro" id="IPR018957">
    <property type="entry name" value="Znf_C3HC4_RING-type"/>
</dbReference>
<evidence type="ECO:0000313" key="7">
    <source>
        <dbReference type="Proteomes" id="UP000008068"/>
    </source>
</evidence>
<dbReference type="STRING" id="135651.G0MQB5"/>
<keyword evidence="2 4" id="KW-0863">Zinc-finger</keyword>
<dbReference type="InterPro" id="IPR017907">
    <property type="entry name" value="Znf_RING_CS"/>
</dbReference>
<evidence type="ECO:0000259" key="5">
    <source>
        <dbReference type="PROSITE" id="PS50089"/>
    </source>
</evidence>
<dbReference type="HOGENOM" id="CLU_072335_1_0_1"/>
<proteinExistence type="predicted"/>
<organism evidence="7">
    <name type="scientific">Caenorhabditis brenneri</name>
    <name type="common">Nematode worm</name>
    <dbReference type="NCBI Taxonomy" id="135651"/>
    <lineage>
        <taxon>Eukaryota</taxon>
        <taxon>Metazoa</taxon>
        <taxon>Ecdysozoa</taxon>
        <taxon>Nematoda</taxon>
        <taxon>Chromadorea</taxon>
        <taxon>Rhabditida</taxon>
        <taxon>Rhabditina</taxon>
        <taxon>Rhabditomorpha</taxon>
        <taxon>Rhabditoidea</taxon>
        <taxon>Rhabditidae</taxon>
        <taxon>Peloderinae</taxon>
        <taxon>Caenorhabditis</taxon>
    </lineage>
</organism>
<dbReference type="InterPro" id="IPR001841">
    <property type="entry name" value="Znf_RING"/>
</dbReference>
<evidence type="ECO:0000256" key="2">
    <source>
        <dbReference type="ARBA" id="ARBA00022771"/>
    </source>
</evidence>
<accession>G0MQB5</accession>
<keyword evidence="3" id="KW-0862">Zinc</keyword>
<evidence type="ECO:0000313" key="6">
    <source>
        <dbReference type="EMBL" id="EGT40946.1"/>
    </source>
</evidence>
<gene>
    <name evidence="6" type="ORF">CAEBREN_10749</name>
</gene>
<dbReference type="Gene3D" id="3.30.40.10">
    <property type="entry name" value="Zinc/RING finger domain, C3HC4 (zinc finger)"/>
    <property type="match status" value="1"/>
</dbReference>
<evidence type="ECO:0000256" key="1">
    <source>
        <dbReference type="ARBA" id="ARBA00022723"/>
    </source>
</evidence>
<dbReference type="OrthoDB" id="9049620at2759"/>
<sequence length="274" mass="32448">MEVDVRAIALRGLASSSLALYRFSENPNLKICYGDKAYKVMATLGILVVTTESVRALHKKWQRYRARRRAENKSDEEHMRHRENLKKRIEETLQESVHECPICLGDANFPVMTNCAHIFCCPCIIRYWKQSKSMFDQCKCAYCRCMFNKLIPIRWPTPGASDEINEQLQKNNMDLEDYNRRFSSEKPLLESILFQVKRFIRANWIDIVRLVVVPACSFIYYRFTADLTDDQCFLPKNSYDVLLFFDQYILTILLLHDDFIQWYRDHLAELRGEQ</sequence>
<dbReference type="InterPro" id="IPR038896">
    <property type="entry name" value="RNF170"/>
</dbReference>
<dbReference type="PANTHER" id="PTHR22894">
    <property type="entry name" value="RING-TYPE DOMAIN-CONTAINING PROTEIN"/>
    <property type="match status" value="1"/>
</dbReference>
<dbReference type="SMART" id="SM00184">
    <property type="entry name" value="RING"/>
    <property type="match status" value="1"/>
</dbReference>
<evidence type="ECO:0000256" key="4">
    <source>
        <dbReference type="PROSITE-ProRule" id="PRU00175"/>
    </source>
</evidence>